<organism evidence="4 5">
    <name type="scientific">Canna indica</name>
    <name type="common">Indian-shot</name>
    <dbReference type="NCBI Taxonomy" id="4628"/>
    <lineage>
        <taxon>Eukaryota</taxon>
        <taxon>Viridiplantae</taxon>
        <taxon>Streptophyta</taxon>
        <taxon>Embryophyta</taxon>
        <taxon>Tracheophyta</taxon>
        <taxon>Spermatophyta</taxon>
        <taxon>Magnoliopsida</taxon>
        <taxon>Liliopsida</taxon>
        <taxon>Zingiberales</taxon>
        <taxon>Cannaceae</taxon>
        <taxon>Canna</taxon>
    </lineage>
</organism>
<dbReference type="Proteomes" id="UP001327560">
    <property type="component" value="Chromosome 8"/>
</dbReference>
<dbReference type="Pfam" id="PF00403">
    <property type="entry name" value="HMA"/>
    <property type="match status" value="1"/>
</dbReference>
<gene>
    <name evidence="4" type="ORF">Cni_G24784</name>
</gene>
<feature type="region of interest" description="Disordered" evidence="2">
    <location>
        <begin position="77"/>
        <end position="124"/>
    </location>
</feature>
<dbReference type="PANTHER" id="PTHR22814">
    <property type="entry name" value="COPPER TRANSPORT PROTEIN ATOX1-RELATED"/>
    <property type="match status" value="1"/>
</dbReference>
<accession>A0AAQ3KVT9</accession>
<feature type="domain" description="HMA" evidence="3">
    <location>
        <begin position="8"/>
        <end position="71"/>
    </location>
</feature>
<keyword evidence="4" id="KW-0378">Hydrolase</keyword>
<evidence type="ECO:0000313" key="5">
    <source>
        <dbReference type="Proteomes" id="UP001327560"/>
    </source>
</evidence>
<evidence type="ECO:0000256" key="2">
    <source>
        <dbReference type="SAM" id="MobiDB-lite"/>
    </source>
</evidence>
<evidence type="ECO:0000259" key="3">
    <source>
        <dbReference type="PROSITE" id="PS50846"/>
    </source>
</evidence>
<dbReference type="PANTHER" id="PTHR22814:SF320">
    <property type="entry name" value="OS01G0309800 PROTEIN"/>
    <property type="match status" value="1"/>
</dbReference>
<dbReference type="SUPFAM" id="SSF55008">
    <property type="entry name" value="HMA, heavy metal-associated domain"/>
    <property type="match status" value="1"/>
</dbReference>
<keyword evidence="5" id="KW-1185">Reference proteome</keyword>
<dbReference type="PROSITE" id="PS50846">
    <property type="entry name" value="HMA_2"/>
    <property type="match status" value="1"/>
</dbReference>
<name>A0AAQ3KVT9_9LILI</name>
<reference evidence="4 5" key="1">
    <citation type="submission" date="2023-10" db="EMBL/GenBank/DDBJ databases">
        <title>Chromosome-scale genome assembly provides insights into flower coloration mechanisms of Canna indica.</title>
        <authorList>
            <person name="Li C."/>
        </authorList>
    </citation>
    <scope>NUCLEOTIDE SEQUENCE [LARGE SCALE GENOMIC DNA]</scope>
    <source>
        <tissue evidence="4">Flower</tissue>
    </source>
</reference>
<dbReference type="InterPro" id="IPR036163">
    <property type="entry name" value="HMA_dom_sf"/>
</dbReference>
<sequence>MVPELEKARVTELQVRMDCNGCVQRIKKAMHNVDGVYSMNIDVASQKLTVVGTAEPEQIVKAIKKARKIATICSHTEPGAETAASSSEQQPPPPEQAPTGDPPASDAANQPPVEPSKNDAPTQDNAALAVVKPSPEEKPEETKEVAEIHMVHHYPHGHYIHGGQWNYFPPRAHEIVEPPPHYSCYRTPSYAPQPIRYVASRAYDEDGYDHYQYQYRRGGGSAFSEENPNACSIF</sequence>
<dbReference type="AlphaFoldDB" id="A0AAQ3KVT9"/>
<dbReference type="Gene3D" id="3.30.70.100">
    <property type="match status" value="1"/>
</dbReference>
<keyword evidence="1" id="KW-0479">Metal-binding</keyword>
<dbReference type="GO" id="GO:0046872">
    <property type="term" value="F:metal ion binding"/>
    <property type="evidence" value="ECO:0007669"/>
    <property type="project" value="UniProtKB-KW"/>
</dbReference>
<dbReference type="InterPro" id="IPR006121">
    <property type="entry name" value="HMA_dom"/>
</dbReference>
<evidence type="ECO:0000313" key="4">
    <source>
        <dbReference type="EMBL" id="WOL16002.1"/>
    </source>
</evidence>
<protein>
    <submittedName>
        <fullName evidence="4">Ubiquitin carboxyl-terminal hydrolase 10-like</fullName>
    </submittedName>
</protein>
<evidence type="ECO:0000256" key="1">
    <source>
        <dbReference type="ARBA" id="ARBA00022723"/>
    </source>
</evidence>
<dbReference type="GO" id="GO:0016787">
    <property type="term" value="F:hydrolase activity"/>
    <property type="evidence" value="ECO:0007669"/>
    <property type="project" value="UniProtKB-KW"/>
</dbReference>
<dbReference type="EMBL" id="CP136897">
    <property type="protein sequence ID" value="WOL16002.1"/>
    <property type="molecule type" value="Genomic_DNA"/>
</dbReference>
<dbReference type="CDD" id="cd00371">
    <property type="entry name" value="HMA"/>
    <property type="match status" value="1"/>
</dbReference>
<proteinExistence type="predicted"/>